<dbReference type="PANTHER" id="PTHR42760">
    <property type="entry name" value="SHORT-CHAIN DEHYDROGENASES/REDUCTASES FAMILY MEMBER"/>
    <property type="match status" value="1"/>
</dbReference>
<evidence type="ECO:0000313" key="4">
    <source>
        <dbReference type="EMBL" id="OCL25388.1"/>
    </source>
</evidence>
<dbReference type="EMBL" id="LWDV01000010">
    <property type="protein sequence ID" value="OCL25388.1"/>
    <property type="molecule type" value="Genomic_DNA"/>
</dbReference>
<comment type="caution">
    <text evidence="4">The sequence shown here is derived from an EMBL/GenBank/DDBJ whole genome shotgun (WGS) entry which is preliminary data.</text>
</comment>
<dbReference type="OrthoDB" id="9803333at2"/>
<dbReference type="PRINTS" id="PR00080">
    <property type="entry name" value="SDRFAMILY"/>
</dbReference>
<evidence type="ECO:0000256" key="2">
    <source>
        <dbReference type="ARBA" id="ARBA00023002"/>
    </source>
</evidence>
<name>A0A1C0A5H2_9FIRM</name>
<keyword evidence="5" id="KW-1185">Reference proteome</keyword>
<dbReference type="Pfam" id="PF00106">
    <property type="entry name" value="adh_short"/>
    <property type="match status" value="1"/>
</dbReference>
<dbReference type="CDD" id="cd05233">
    <property type="entry name" value="SDR_c"/>
    <property type="match status" value="1"/>
</dbReference>
<dbReference type="GO" id="GO:0008206">
    <property type="term" value="P:bile acid metabolic process"/>
    <property type="evidence" value="ECO:0007669"/>
    <property type="project" value="UniProtKB-ARBA"/>
</dbReference>
<dbReference type="Proteomes" id="UP000093514">
    <property type="component" value="Unassembled WGS sequence"/>
</dbReference>
<dbReference type="InterPro" id="IPR020904">
    <property type="entry name" value="Sc_DH/Rdtase_CS"/>
</dbReference>
<sequence>MCDKWLDLEAKTVIITGAASGIGKEIATAFAEQGSNIVVADINPDGQEVLSEFDGGADKHLFVKTDVTNQEDIEEMVAQTIEKYGKIDVLINNAGINIPRLLVDSKDAKSKYELNQKSVNFMIDINIKGVLFVTQAVAREMIKKESGVIINIDSECGLEGSEGQSCYAATKASLYSFTRSWCKELGKYGIRVVGMAPGIMEETGLRTLEYEEALAYTRGKTVNELRTGYKNVSVPLGREGKLREAANLACFLASKRAGYIHGTTYNISGGKSRG</sequence>
<reference evidence="5" key="1">
    <citation type="submission" date="2016-07" db="EMBL/GenBank/DDBJ databases">
        <authorList>
            <person name="Florea S."/>
            <person name="Webb J.S."/>
            <person name="Jaromczyk J."/>
            <person name="Schardl C.L."/>
        </authorList>
    </citation>
    <scope>NUCLEOTIDE SEQUENCE [LARGE SCALE GENOMIC DNA]</scope>
    <source>
        <strain evidence="5">Z6</strain>
    </source>
</reference>
<accession>A0A1C0A5H2</accession>
<dbReference type="PANTHER" id="PTHR42760:SF133">
    <property type="entry name" value="3-OXOACYL-[ACYL-CARRIER-PROTEIN] REDUCTASE"/>
    <property type="match status" value="1"/>
</dbReference>
<dbReference type="Gene3D" id="3.40.50.720">
    <property type="entry name" value="NAD(P)-binding Rossmann-like Domain"/>
    <property type="match status" value="1"/>
</dbReference>
<evidence type="ECO:0000256" key="1">
    <source>
        <dbReference type="ARBA" id="ARBA00006484"/>
    </source>
</evidence>
<protein>
    <submittedName>
        <fullName evidence="4">Sorbitol-6-phosphate 2-dehydrogenase</fullName>
    </submittedName>
</protein>
<reference evidence="4 5" key="2">
    <citation type="submission" date="2016-08" db="EMBL/GenBank/DDBJ databases">
        <title>Orenia metallireducens sp. nov. strain Z6, a Novel Metal-reducing Firmicute from the Deep Subsurface.</title>
        <authorList>
            <person name="Maxim B.I."/>
            <person name="Kenneth K."/>
            <person name="Flynn T.M."/>
            <person name="Oloughlin E.J."/>
            <person name="Locke R.A."/>
            <person name="Weber J.R."/>
            <person name="Egan S.M."/>
            <person name="Mackie R.I."/>
            <person name="Cann I.K."/>
        </authorList>
    </citation>
    <scope>NUCLEOTIDE SEQUENCE [LARGE SCALE GENOMIC DNA]</scope>
    <source>
        <strain evidence="4 5">Z6</strain>
    </source>
</reference>
<dbReference type="AlphaFoldDB" id="A0A1C0A5H2"/>
<organism evidence="4 5">
    <name type="scientific">Orenia metallireducens</name>
    <dbReference type="NCBI Taxonomy" id="1413210"/>
    <lineage>
        <taxon>Bacteria</taxon>
        <taxon>Bacillati</taxon>
        <taxon>Bacillota</taxon>
        <taxon>Clostridia</taxon>
        <taxon>Halanaerobiales</taxon>
        <taxon>Halobacteroidaceae</taxon>
        <taxon>Orenia</taxon>
    </lineage>
</organism>
<dbReference type="InterPro" id="IPR036291">
    <property type="entry name" value="NAD(P)-bd_dom_sf"/>
</dbReference>
<gene>
    <name evidence="4" type="ORF">U472_13635</name>
</gene>
<dbReference type="PROSITE" id="PS00061">
    <property type="entry name" value="ADH_SHORT"/>
    <property type="match status" value="1"/>
</dbReference>
<proteinExistence type="inferred from homology"/>
<dbReference type="FunFam" id="3.40.50.720:FF:000084">
    <property type="entry name" value="Short-chain dehydrogenase reductase"/>
    <property type="match status" value="1"/>
</dbReference>
<evidence type="ECO:0000256" key="3">
    <source>
        <dbReference type="RuleBase" id="RU000363"/>
    </source>
</evidence>
<dbReference type="NCBIfam" id="NF004817">
    <property type="entry name" value="PRK06171.1"/>
    <property type="match status" value="1"/>
</dbReference>
<dbReference type="PRINTS" id="PR00081">
    <property type="entry name" value="GDHRDH"/>
</dbReference>
<comment type="similarity">
    <text evidence="1 3">Belongs to the short-chain dehydrogenases/reductases (SDR) family.</text>
</comment>
<dbReference type="GO" id="GO:0016616">
    <property type="term" value="F:oxidoreductase activity, acting on the CH-OH group of donors, NAD or NADP as acceptor"/>
    <property type="evidence" value="ECO:0007669"/>
    <property type="project" value="TreeGrafter"/>
</dbReference>
<dbReference type="InterPro" id="IPR002347">
    <property type="entry name" value="SDR_fam"/>
</dbReference>
<keyword evidence="2" id="KW-0560">Oxidoreductase</keyword>
<dbReference type="SUPFAM" id="SSF51735">
    <property type="entry name" value="NAD(P)-binding Rossmann-fold domains"/>
    <property type="match status" value="1"/>
</dbReference>
<evidence type="ECO:0000313" key="5">
    <source>
        <dbReference type="Proteomes" id="UP000093514"/>
    </source>
</evidence>
<dbReference type="RefSeq" id="WP_068719300.1">
    <property type="nucleotide sequence ID" value="NZ_LWDV01000010.1"/>
</dbReference>